<comment type="caution">
    <text evidence="1">The sequence shown here is derived from an EMBL/GenBank/DDBJ whole genome shotgun (WGS) entry which is preliminary data.</text>
</comment>
<dbReference type="RefSeq" id="XP_027618132.1">
    <property type="nucleotide sequence ID" value="XM_027762331.1"/>
</dbReference>
<keyword evidence="2" id="KW-1185">Reference proteome</keyword>
<dbReference type="InterPro" id="IPR032675">
    <property type="entry name" value="LRR_dom_sf"/>
</dbReference>
<evidence type="ECO:0000313" key="2">
    <source>
        <dbReference type="Proteomes" id="UP000287166"/>
    </source>
</evidence>
<dbReference type="Gene3D" id="3.80.10.10">
    <property type="entry name" value="Ribonuclease Inhibitor"/>
    <property type="match status" value="1"/>
</dbReference>
<evidence type="ECO:0000313" key="1">
    <source>
        <dbReference type="EMBL" id="GBE87219.1"/>
    </source>
</evidence>
<gene>
    <name evidence="1" type="ORF">SCP_1004660</name>
</gene>
<dbReference type="GeneID" id="38784136"/>
<dbReference type="InParanoid" id="A0A401GYG1"/>
<sequence>MGNITYDIFEHILDYLHDDRLTLYNCSLVKRAFRDAVAKVLYEQVTFSPAFTPVLNLRKRAEFMEGVIASASLPHNAAHVLKFEIGGYLTYRPPFAITFPAELRAALRCWCNLNTIIVAPKQHHEDLLNDILPLLPEVPKLHALSINSSYAQEVHTQILVQVGQLEALTIQNPSRAVLSLLPEWLGRMSRTLRELHLKENCGSVTPGVLRSFVPHLEAIHAFSLGLSYSLTDDDVFSFLNQLPNLRTLELRYYLQLRAPSALPFLPHLRSLTVQQTTVTNKEHVTYLCKWIRRVIARSPLVSLYLISQDVDRGACAAYDGILEHLYSKHAATLRVLRMDMAFVGRKALRQLFAYCTNLEEVALATSNNALLEIPRLIRPLLALHTLSVETRNVKPSQVNMNLTRAQEFFSGGTLGMRRLTVNGCCWEGQWQATSQREVQFCIKQVSPPGTQRTW</sequence>
<name>A0A401GYG1_9APHY</name>
<dbReference type="OrthoDB" id="3264508at2759"/>
<protein>
    <recommendedName>
        <fullName evidence="3">F-box domain-containing protein</fullName>
    </recommendedName>
</protein>
<dbReference type="SUPFAM" id="SSF52047">
    <property type="entry name" value="RNI-like"/>
    <property type="match status" value="1"/>
</dbReference>
<dbReference type="Proteomes" id="UP000287166">
    <property type="component" value="Unassembled WGS sequence"/>
</dbReference>
<reference evidence="1 2" key="1">
    <citation type="journal article" date="2018" name="Sci. Rep.">
        <title>Genome sequence of the cauliflower mushroom Sparassis crispa (Hanabiratake) and its association with beneficial usage.</title>
        <authorList>
            <person name="Kiyama R."/>
            <person name="Furutani Y."/>
            <person name="Kawaguchi K."/>
            <person name="Nakanishi T."/>
        </authorList>
    </citation>
    <scope>NUCLEOTIDE SEQUENCE [LARGE SCALE GENOMIC DNA]</scope>
</reference>
<dbReference type="AlphaFoldDB" id="A0A401GYG1"/>
<dbReference type="EMBL" id="BFAD01000010">
    <property type="protein sequence ID" value="GBE87219.1"/>
    <property type="molecule type" value="Genomic_DNA"/>
</dbReference>
<accession>A0A401GYG1</accession>
<proteinExistence type="predicted"/>
<evidence type="ECO:0008006" key="3">
    <source>
        <dbReference type="Google" id="ProtNLM"/>
    </source>
</evidence>
<organism evidence="1 2">
    <name type="scientific">Sparassis crispa</name>
    <dbReference type="NCBI Taxonomy" id="139825"/>
    <lineage>
        <taxon>Eukaryota</taxon>
        <taxon>Fungi</taxon>
        <taxon>Dikarya</taxon>
        <taxon>Basidiomycota</taxon>
        <taxon>Agaricomycotina</taxon>
        <taxon>Agaricomycetes</taxon>
        <taxon>Polyporales</taxon>
        <taxon>Sparassidaceae</taxon>
        <taxon>Sparassis</taxon>
    </lineage>
</organism>